<gene>
    <name evidence="2" type="ORF">IAE60_15535</name>
</gene>
<dbReference type="RefSeq" id="WP_187572940.1">
    <property type="nucleotide sequence ID" value="NZ_CP060731.1"/>
</dbReference>
<feature type="region of interest" description="Disordered" evidence="1">
    <location>
        <begin position="34"/>
        <end position="55"/>
    </location>
</feature>
<feature type="region of interest" description="Disordered" evidence="1">
    <location>
        <begin position="107"/>
        <end position="151"/>
    </location>
</feature>
<feature type="compositionally biased region" description="Basic and acidic residues" evidence="1">
    <location>
        <begin position="34"/>
        <end position="43"/>
    </location>
</feature>
<proteinExistence type="predicted"/>
<sequence length="151" mass="16087">MLVLMTACGGGGGRYGDYDDYAADADAAAEEARQAVYEDRGADSDGTGADASNVDAYDVEDGGNYVCTEDCAGHEAGFAWAQENDVTDASECGSDSMSFAEGCEAFAEERQEQADREAQEAAEQAAEDASYEADQEAEYEDDRSRLIDGRY</sequence>
<feature type="compositionally biased region" description="Basic and acidic residues" evidence="1">
    <location>
        <begin position="142"/>
        <end position="151"/>
    </location>
</feature>
<organism evidence="2 3">
    <name type="scientific">Pseudoxanthomonas mexicana</name>
    <dbReference type="NCBI Taxonomy" id="128785"/>
    <lineage>
        <taxon>Bacteria</taxon>
        <taxon>Pseudomonadati</taxon>
        <taxon>Pseudomonadota</taxon>
        <taxon>Gammaproteobacteria</taxon>
        <taxon>Lysobacterales</taxon>
        <taxon>Lysobacteraceae</taxon>
        <taxon>Pseudoxanthomonas</taxon>
    </lineage>
</organism>
<protein>
    <submittedName>
        <fullName evidence="2">Uncharacterized protein</fullName>
    </submittedName>
</protein>
<evidence type="ECO:0000313" key="2">
    <source>
        <dbReference type="EMBL" id="QNN77315.1"/>
    </source>
</evidence>
<name>A0A7G9TB40_PSEMX</name>
<evidence type="ECO:0000313" key="3">
    <source>
        <dbReference type="Proteomes" id="UP000515838"/>
    </source>
</evidence>
<dbReference type="AlphaFoldDB" id="A0A7G9TB40"/>
<accession>A0A7G9TB40</accession>
<feature type="compositionally biased region" description="Basic and acidic residues" evidence="1">
    <location>
        <begin position="107"/>
        <end position="119"/>
    </location>
</feature>
<dbReference type="EMBL" id="CP060731">
    <property type="protein sequence ID" value="QNN77315.1"/>
    <property type="molecule type" value="Genomic_DNA"/>
</dbReference>
<evidence type="ECO:0000256" key="1">
    <source>
        <dbReference type="SAM" id="MobiDB-lite"/>
    </source>
</evidence>
<feature type="compositionally biased region" description="Acidic residues" evidence="1">
    <location>
        <begin position="125"/>
        <end position="141"/>
    </location>
</feature>
<dbReference type="Proteomes" id="UP000515838">
    <property type="component" value="Chromosome"/>
</dbReference>
<reference evidence="2 3" key="1">
    <citation type="submission" date="2020-08" db="EMBL/GenBank/DDBJ databases">
        <title>Streptomycin Non-resistant strain, P. mexicana.</title>
        <authorList>
            <person name="Ganesh-Kumar S."/>
            <person name="Zhe T."/>
            <person name="Yu Z."/>
            <person name="Min Y."/>
        </authorList>
    </citation>
    <scope>NUCLEOTIDE SEQUENCE [LARGE SCALE GENOMIC DNA]</scope>
    <source>
        <strain evidence="2 3">GTZY2</strain>
    </source>
</reference>
<dbReference type="GeneID" id="81472397"/>